<proteinExistence type="inferred from homology"/>
<comment type="similarity">
    <text evidence="4 10">Belongs to the NAD(P)-dependent epimerase/dehydratase family.</text>
</comment>
<dbReference type="Gene3D" id="3.90.25.10">
    <property type="entry name" value="UDP-galactose 4-epimerase, domain 1"/>
    <property type="match status" value="1"/>
</dbReference>
<feature type="domain" description="NAD-dependent epimerase/dehydratase" evidence="11">
    <location>
        <begin position="6"/>
        <end position="255"/>
    </location>
</feature>
<evidence type="ECO:0000313" key="12">
    <source>
        <dbReference type="EMBL" id="MCS3904344.1"/>
    </source>
</evidence>
<protein>
    <recommendedName>
        <fullName evidence="6 10">UDP-glucose 4-epimerase</fullName>
        <ecNumber evidence="5 10">5.1.3.2</ecNumber>
    </recommendedName>
</protein>
<dbReference type="InterPro" id="IPR036291">
    <property type="entry name" value="NAD(P)-bd_dom_sf"/>
</dbReference>
<evidence type="ECO:0000256" key="3">
    <source>
        <dbReference type="ARBA" id="ARBA00004947"/>
    </source>
</evidence>
<organism evidence="12 13">
    <name type="scientific">Methylohalomonas lacus</name>
    <dbReference type="NCBI Taxonomy" id="398773"/>
    <lineage>
        <taxon>Bacteria</taxon>
        <taxon>Pseudomonadati</taxon>
        <taxon>Pseudomonadota</taxon>
        <taxon>Gammaproteobacteria</taxon>
        <taxon>Methylohalomonadales</taxon>
        <taxon>Methylohalomonadaceae</taxon>
        <taxon>Methylohalomonas</taxon>
    </lineage>
</organism>
<comment type="subunit">
    <text evidence="10">Homodimer.</text>
</comment>
<keyword evidence="8 10" id="KW-0413">Isomerase</keyword>
<dbReference type="InterPro" id="IPR005886">
    <property type="entry name" value="UDP_G4E"/>
</dbReference>
<keyword evidence="13" id="KW-1185">Reference proteome</keyword>
<dbReference type="PANTHER" id="PTHR43725:SF53">
    <property type="entry name" value="UDP-ARABINOSE 4-EPIMERASE 1"/>
    <property type="match status" value="1"/>
</dbReference>
<accession>A0AAE3L1N8</accession>
<dbReference type="NCBIfam" id="TIGR01179">
    <property type="entry name" value="galE"/>
    <property type="match status" value="1"/>
</dbReference>
<dbReference type="EMBL" id="JANUCT010000020">
    <property type="protein sequence ID" value="MCS3904344.1"/>
    <property type="molecule type" value="Genomic_DNA"/>
</dbReference>
<evidence type="ECO:0000259" key="11">
    <source>
        <dbReference type="Pfam" id="PF01370"/>
    </source>
</evidence>
<evidence type="ECO:0000256" key="4">
    <source>
        <dbReference type="ARBA" id="ARBA00007637"/>
    </source>
</evidence>
<dbReference type="EC" id="5.1.3.2" evidence="5 10"/>
<name>A0AAE3L1N8_9GAMM</name>
<reference evidence="12" key="1">
    <citation type="submission" date="2022-08" db="EMBL/GenBank/DDBJ databases">
        <title>Genomic Encyclopedia of Type Strains, Phase III (KMG-III): the genomes of soil and plant-associated and newly described type strains.</title>
        <authorList>
            <person name="Whitman W."/>
        </authorList>
    </citation>
    <scope>NUCLEOTIDE SEQUENCE</scope>
    <source>
        <strain evidence="12">HMT 1</strain>
    </source>
</reference>
<dbReference type="InterPro" id="IPR001509">
    <property type="entry name" value="Epimerase_deHydtase"/>
</dbReference>
<comment type="pathway">
    <text evidence="3 10">Carbohydrate metabolism; galactose metabolism.</text>
</comment>
<evidence type="ECO:0000256" key="2">
    <source>
        <dbReference type="ARBA" id="ARBA00001911"/>
    </source>
</evidence>
<dbReference type="AlphaFoldDB" id="A0AAE3L1N8"/>
<evidence type="ECO:0000256" key="10">
    <source>
        <dbReference type="RuleBase" id="RU366046"/>
    </source>
</evidence>
<dbReference type="PANTHER" id="PTHR43725">
    <property type="entry name" value="UDP-GLUCOSE 4-EPIMERASE"/>
    <property type="match status" value="1"/>
</dbReference>
<evidence type="ECO:0000256" key="7">
    <source>
        <dbReference type="ARBA" id="ARBA00023027"/>
    </source>
</evidence>
<evidence type="ECO:0000256" key="1">
    <source>
        <dbReference type="ARBA" id="ARBA00000083"/>
    </source>
</evidence>
<dbReference type="RefSeq" id="WP_259057116.1">
    <property type="nucleotide sequence ID" value="NZ_JANUCT010000020.1"/>
</dbReference>
<comment type="caution">
    <text evidence="12">The sequence shown here is derived from an EMBL/GenBank/DDBJ whole genome shotgun (WGS) entry which is preliminary data.</text>
</comment>
<dbReference type="Pfam" id="PF01370">
    <property type="entry name" value="Epimerase"/>
    <property type="match status" value="1"/>
</dbReference>
<keyword evidence="9 10" id="KW-0119">Carbohydrate metabolism</keyword>
<dbReference type="Gene3D" id="3.40.50.720">
    <property type="entry name" value="NAD(P)-binding Rossmann-like Domain"/>
    <property type="match status" value="1"/>
</dbReference>
<gene>
    <name evidence="12" type="ORF">J2T55_002380</name>
</gene>
<sequence length="346" mass="38108">MSNKTVLVTGGAGYIGSHVVLALLKSGYIPIVLDDLSTGHEELIPSECEFIHGNAGDSILVSSTIRKYGIGSVMHFAGSIIVEESVDNPLKYYRNNTDVSRGLIQTCVDERIYQFIFSSTAAVYGNTETSPVSESDPLFPASPYGASKAMIERILCDVAACSPLRYISLRYFNVAGADPWHRTGQMTENATHLIKVACETALGKRSEITIFGDDYDTPDGTCIRDYIHVSDLASAHVSALEYLQSHNESLILNCGYGVGYSVKQVLDTLQSISDDTLNIRYGSRRPGDIAELVADSSRLRSLLNWEPQYNDLKQILSDAVEWEKLNIKPILRPRQNQPASVYKTLL</sequence>
<evidence type="ECO:0000256" key="5">
    <source>
        <dbReference type="ARBA" id="ARBA00013189"/>
    </source>
</evidence>
<dbReference type="Proteomes" id="UP001204445">
    <property type="component" value="Unassembled WGS sequence"/>
</dbReference>
<dbReference type="GO" id="GO:0033499">
    <property type="term" value="P:galactose catabolic process via UDP-galactose, Leloir pathway"/>
    <property type="evidence" value="ECO:0007669"/>
    <property type="project" value="TreeGrafter"/>
</dbReference>
<dbReference type="SUPFAM" id="SSF51735">
    <property type="entry name" value="NAD(P)-binding Rossmann-fold domains"/>
    <property type="match status" value="1"/>
</dbReference>
<evidence type="ECO:0000256" key="9">
    <source>
        <dbReference type="ARBA" id="ARBA00023277"/>
    </source>
</evidence>
<evidence type="ECO:0000256" key="8">
    <source>
        <dbReference type="ARBA" id="ARBA00023235"/>
    </source>
</evidence>
<dbReference type="GO" id="GO:0003978">
    <property type="term" value="F:UDP-glucose 4-epimerase activity"/>
    <property type="evidence" value="ECO:0007669"/>
    <property type="project" value="UniProtKB-UniRule"/>
</dbReference>
<dbReference type="CDD" id="cd05247">
    <property type="entry name" value="UDP_G4E_1_SDR_e"/>
    <property type="match status" value="1"/>
</dbReference>
<comment type="cofactor">
    <cofactor evidence="2 10">
        <name>NAD(+)</name>
        <dbReference type="ChEBI" id="CHEBI:57540"/>
    </cofactor>
</comment>
<keyword evidence="7 10" id="KW-0520">NAD</keyword>
<evidence type="ECO:0000313" key="13">
    <source>
        <dbReference type="Proteomes" id="UP001204445"/>
    </source>
</evidence>
<comment type="catalytic activity">
    <reaction evidence="1 10">
        <text>UDP-alpha-D-glucose = UDP-alpha-D-galactose</text>
        <dbReference type="Rhea" id="RHEA:22168"/>
        <dbReference type="ChEBI" id="CHEBI:58885"/>
        <dbReference type="ChEBI" id="CHEBI:66914"/>
        <dbReference type="EC" id="5.1.3.2"/>
    </reaction>
</comment>
<evidence type="ECO:0000256" key="6">
    <source>
        <dbReference type="ARBA" id="ARBA00018569"/>
    </source>
</evidence>